<dbReference type="InterPro" id="IPR000675">
    <property type="entry name" value="Cutinase/axe"/>
</dbReference>
<comment type="caution">
    <text evidence="6">The sequence shown here is derived from an EMBL/GenBank/DDBJ whole genome shotgun (WGS) entry which is preliminary data.</text>
</comment>
<accession>A0ABX1LKZ8</accession>
<dbReference type="Pfam" id="PF01083">
    <property type="entry name" value="Cutinase"/>
    <property type="match status" value="1"/>
</dbReference>
<gene>
    <name evidence="6" type="ORF">HHU10_20480</name>
</gene>
<dbReference type="EMBL" id="JABARZ010000025">
    <property type="protein sequence ID" value="NMD57999.1"/>
    <property type="molecule type" value="Genomic_DNA"/>
</dbReference>
<reference evidence="6 7" key="1">
    <citation type="submission" date="2020-04" db="EMBL/GenBank/DDBJ databases">
        <title>MicrobeNet Type strains.</title>
        <authorList>
            <person name="Nicholson A.C."/>
        </authorList>
    </citation>
    <scope>NUCLEOTIDE SEQUENCE [LARGE SCALE GENOMIC DNA]</scope>
    <source>
        <strain evidence="6 7">ATCC BAA-330</strain>
    </source>
</reference>
<dbReference type="Proteomes" id="UP000556611">
    <property type="component" value="Unassembled WGS sequence"/>
</dbReference>
<keyword evidence="4" id="KW-1015">Disulfide bond</keyword>
<proteinExistence type="inferred from homology"/>
<evidence type="ECO:0000256" key="1">
    <source>
        <dbReference type="ARBA" id="ARBA00007534"/>
    </source>
</evidence>
<keyword evidence="2" id="KW-0719">Serine esterase</keyword>
<evidence type="ECO:0000256" key="4">
    <source>
        <dbReference type="ARBA" id="ARBA00023157"/>
    </source>
</evidence>
<feature type="compositionally biased region" description="Polar residues" evidence="5">
    <location>
        <begin position="205"/>
        <end position="216"/>
    </location>
</feature>
<evidence type="ECO:0000256" key="3">
    <source>
        <dbReference type="ARBA" id="ARBA00022801"/>
    </source>
</evidence>
<dbReference type="SUPFAM" id="SSF53474">
    <property type="entry name" value="alpha/beta-Hydrolases"/>
    <property type="match status" value="1"/>
</dbReference>
<evidence type="ECO:0000313" key="7">
    <source>
        <dbReference type="Proteomes" id="UP000556611"/>
    </source>
</evidence>
<dbReference type="PANTHER" id="PTHR33630:SF9">
    <property type="entry name" value="CUTINASE 4"/>
    <property type="match status" value="1"/>
</dbReference>
<evidence type="ECO:0000256" key="5">
    <source>
        <dbReference type="SAM" id="MobiDB-lite"/>
    </source>
</evidence>
<protein>
    <submittedName>
        <fullName evidence="6">Cutinase family protein</fullName>
    </submittedName>
</protein>
<feature type="region of interest" description="Disordered" evidence="5">
    <location>
        <begin position="533"/>
        <end position="557"/>
    </location>
</feature>
<keyword evidence="3" id="KW-0378">Hydrolase</keyword>
<name>A0ABX1LKZ8_9ACTN</name>
<comment type="similarity">
    <text evidence="1">Belongs to the cutinase family.</text>
</comment>
<dbReference type="InterPro" id="IPR029058">
    <property type="entry name" value="AB_hydrolase_fold"/>
</dbReference>
<feature type="region of interest" description="Disordered" evidence="5">
    <location>
        <begin position="195"/>
        <end position="216"/>
    </location>
</feature>
<dbReference type="RefSeq" id="WP_191834236.1">
    <property type="nucleotide sequence ID" value="NZ_JABARZ010000025.1"/>
</dbReference>
<evidence type="ECO:0000313" key="6">
    <source>
        <dbReference type="EMBL" id="NMD57999.1"/>
    </source>
</evidence>
<evidence type="ECO:0000256" key="2">
    <source>
        <dbReference type="ARBA" id="ARBA00022487"/>
    </source>
</evidence>
<dbReference type="Gene3D" id="3.40.50.1820">
    <property type="entry name" value="alpha/beta hydrolase"/>
    <property type="match status" value="1"/>
</dbReference>
<organism evidence="6 7">
    <name type="scientific">Tsukamurella columbiensis</name>
    <dbReference type="NCBI Taxonomy" id="128509"/>
    <lineage>
        <taxon>Bacteria</taxon>
        <taxon>Bacillati</taxon>
        <taxon>Actinomycetota</taxon>
        <taxon>Actinomycetes</taxon>
        <taxon>Mycobacteriales</taxon>
        <taxon>Tsukamurellaceae</taxon>
        <taxon>Tsukamurella</taxon>
    </lineage>
</organism>
<feature type="compositionally biased region" description="Low complexity" evidence="5">
    <location>
        <begin position="538"/>
        <end position="557"/>
    </location>
</feature>
<keyword evidence="7" id="KW-1185">Reference proteome</keyword>
<dbReference type="SMART" id="SM01110">
    <property type="entry name" value="Cutinase"/>
    <property type="match status" value="1"/>
</dbReference>
<sequence length="599" mass="60014">MHAGKRRRKNTGPLGNSARGQWWLSRAAAVLMATTVTVAPVGLLGSGTALAAEPCTPLTVYGIQGTGQSSPNAPADIDTGFLAEVMKPLKRTAGSLVDRKYVPYSASFGGAGPSTPGQTASYADSVQGAGNKAIEWANARVTRCPSTKFAFVGYSQGAHAVKGALDMILEGKSKVTPEQVAAVANFGDPARPAGASLFPGRPGQVSPSPIPGTSGSEVTKVVAASAAGPTGGGIGPTKDRNVDLTRIAGRYASFCAAGDPACDIPADSPLIRAVTNVAGQMQFDQGDPIRSMQTIANAIASTTIKAIVPIVTEDIPGGNVTSYAPKQTIAERIEWASDPRNPMPPLGQMLSAVFRVGMLGGGAASNTAPLTITPDRIMSAVGAGLSGNPLGLVTMLLPGTGTGQPSVAGGQAVSQAISRPLTGDREVTGAFDELTREAKDIGTLIQWASTFKFAEAGALHTSYGSASSTPTGMAPTQFVARWLAAAAKDSAAGSSTSTTAPTVLPQSPILPLPILPGLVSTAGIKPDMLGGLTGLGTGTPAPTSAPATATASTAPAAPTVAGPDLSQVDLTNIINSVTAAGNAAVPTPTTTAQAPAAPR</sequence>
<dbReference type="PANTHER" id="PTHR33630">
    <property type="entry name" value="CUTINASE RV1984C-RELATED-RELATED"/>
    <property type="match status" value="1"/>
</dbReference>